<comment type="caution">
    <text evidence="1">The sequence shown here is derived from an EMBL/GenBank/DDBJ whole genome shotgun (WGS) entry which is preliminary data.</text>
</comment>
<protein>
    <submittedName>
        <fullName evidence="1">DUF3383 family protein</fullName>
    </submittedName>
</protein>
<gene>
    <name evidence="1" type="ORF">DWY69_06950</name>
</gene>
<reference evidence="1 2" key="1">
    <citation type="submission" date="2018-08" db="EMBL/GenBank/DDBJ databases">
        <title>A genome reference for cultivated species of the human gut microbiota.</title>
        <authorList>
            <person name="Zou Y."/>
            <person name="Xue W."/>
            <person name="Luo G."/>
        </authorList>
    </citation>
    <scope>NUCLEOTIDE SEQUENCE [LARGE SCALE GENOMIC DNA]</scope>
    <source>
        <strain evidence="1 2">AF26-4BH</strain>
    </source>
</reference>
<dbReference type="InterPro" id="IPR021808">
    <property type="entry name" value="DUF3383"/>
</dbReference>
<proteinExistence type="predicted"/>
<dbReference type="EMBL" id="QVLU01000005">
    <property type="protein sequence ID" value="RGE72618.1"/>
    <property type="molecule type" value="Genomic_DNA"/>
</dbReference>
<name>A0A3E3IZV7_9FIRM</name>
<dbReference type="OrthoDB" id="1684431at2"/>
<evidence type="ECO:0000313" key="1">
    <source>
        <dbReference type="EMBL" id="RGE72618.1"/>
    </source>
</evidence>
<organism evidence="1 2">
    <name type="scientific">Eisenbergiella massiliensis</name>
    <dbReference type="NCBI Taxonomy" id="1720294"/>
    <lineage>
        <taxon>Bacteria</taxon>
        <taxon>Bacillati</taxon>
        <taxon>Bacillota</taxon>
        <taxon>Clostridia</taxon>
        <taxon>Lachnospirales</taxon>
        <taxon>Lachnospiraceae</taxon>
        <taxon>Eisenbergiella</taxon>
    </lineage>
</organism>
<dbReference type="AlphaFoldDB" id="A0A3E3IZV7"/>
<sequence length="351" mass="38873">MNDVVVIVKRDTAALPADTLDILLILTDAKIEAAVYTSLEAAEAGLGKESAGYKKVKALFSQEKARPVPEKLIQSIKVVGFADITTPESLIAAIKEYQKSDNDWYFFMTDKSEDEYIEALAAFAENSEPTEIELKSGVEDHRKVYFGQTSNKELKVSHARAAVIYTENLDEHADAAWIGAVGPWYPQYVTWKFKMPAGMTYPALSADEIKALENNSVNFVTNEYKRNYIKNGMCSDGEFIDSVIGGDWLAKEIRGRIYDVFMDNPIIPYGDNGFTQVGAAVLQAMNSAAKNNIIAVDQSTGMGIYSVVIPKWEDSTEEQRRKRIMPDITWKAQLAGAVHSATVRGTLSVEL</sequence>
<accession>A0A3E3IZV7</accession>
<dbReference type="Pfam" id="PF11863">
    <property type="entry name" value="DUF3383"/>
    <property type="match status" value="1"/>
</dbReference>
<dbReference type="Proteomes" id="UP000261166">
    <property type="component" value="Unassembled WGS sequence"/>
</dbReference>
<evidence type="ECO:0000313" key="2">
    <source>
        <dbReference type="Proteomes" id="UP000261166"/>
    </source>
</evidence>